<dbReference type="InterPro" id="IPR003439">
    <property type="entry name" value="ABC_transporter-like_ATP-bd"/>
</dbReference>
<evidence type="ECO:0000259" key="9">
    <source>
        <dbReference type="PROSITE" id="PS50929"/>
    </source>
</evidence>
<proteinExistence type="predicted"/>
<feature type="transmembrane region" description="Helical" evidence="7">
    <location>
        <begin position="135"/>
        <end position="164"/>
    </location>
</feature>
<evidence type="ECO:0000256" key="7">
    <source>
        <dbReference type="SAM" id="Phobius"/>
    </source>
</evidence>
<gene>
    <name evidence="10" type="primary">aprD1</name>
    <name evidence="10" type="ORF">Dpo_2c01870</name>
</gene>
<dbReference type="InterPro" id="IPR027417">
    <property type="entry name" value="P-loop_NTPase"/>
</dbReference>
<dbReference type="Pfam" id="PF00664">
    <property type="entry name" value="ABC_membrane"/>
    <property type="match status" value="1"/>
</dbReference>
<evidence type="ECO:0000259" key="8">
    <source>
        <dbReference type="PROSITE" id="PS50893"/>
    </source>
</evidence>
<evidence type="ECO:0000256" key="3">
    <source>
        <dbReference type="ARBA" id="ARBA00022741"/>
    </source>
</evidence>
<dbReference type="GO" id="GO:0008233">
    <property type="term" value="F:peptidase activity"/>
    <property type="evidence" value="ECO:0007669"/>
    <property type="project" value="UniProtKB-KW"/>
</dbReference>
<dbReference type="Proteomes" id="UP000014216">
    <property type="component" value="Unassembled WGS sequence"/>
</dbReference>
<dbReference type="GO" id="GO:0005886">
    <property type="term" value="C:plasma membrane"/>
    <property type="evidence" value="ECO:0007669"/>
    <property type="project" value="UniProtKB-SubCell"/>
</dbReference>
<dbReference type="InterPro" id="IPR036640">
    <property type="entry name" value="ABC1_TM_sf"/>
</dbReference>
<dbReference type="EMBL" id="APJX01000002">
    <property type="protein sequence ID" value="EMS80498.1"/>
    <property type="molecule type" value="Genomic_DNA"/>
</dbReference>
<comment type="caution">
    <text evidence="10">The sequence shown here is derived from an EMBL/GenBank/DDBJ whole genome shotgun (WGS) entry which is preliminary data.</text>
</comment>
<dbReference type="PANTHER" id="PTHR24221">
    <property type="entry name" value="ATP-BINDING CASSETTE SUB-FAMILY B"/>
    <property type="match status" value="1"/>
</dbReference>
<dbReference type="PROSITE" id="PS50929">
    <property type="entry name" value="ABC_TM1F"/>
    <property type="match status" value="1"/>
</dbReference>
<name>S0FZD7_9BACT</name>
<keyword evidence="11" id="KW-1185">Reference proteome</keyword>
<feature type="domain" description="ABC transmembrane type-1" evidence="9">
    <location>
        <begin position="14"/>
        <end position="290"/>
    </location>
</feature>
<evidence type="ECO:0000313" key="11">
    <source>
        <dbReference type="Proteomes" id="UP000014216"/>
    </source>
</evidence>
<keyword evidence="10" id="KW-0645">Protease</keyword>
<accession>S0FZD7</accession>
<dbReference type="InterPro" id="IPR003593">
    <property type="entry name" value="AAA+_ATPase"/>
</dbReference>
<keyword evidence="6 7" id="KW-0472">Membrane</keyword>
<keyword evidence="2 7" id="KW-0812">Transmembrane</keyword>
<dbReference type="GO" id="GO:0034040">
    <property type="term" value="F:ATPase-coupled lipid transmembrane transporter activity"/>
    <property type="evidence" value="ECO:0007669"/>
    <property type="project" value="TreeGrafter"/>
</dbReference>
<evidence type="ECO:0000256" key="5">
    <source>
        <dbReference type="ARBA" id="ARBA00022989"/>
    </source>
</evidence>
<keyword evidence="5 7" id="KW-1133">Transmembrane helix</keyword>
<dbReference type="Pfam" id="PF00005">
    <property type="entry name" value="ABC_tran"/>
    <property type="match status" value="1"/>
</dbReference>
<dbReference type="Gene3D" id="3.40.50.300">
    <property type="entry name" value="P-loop containing nucleotide triphosphate hydrolases"/>
    <property type="match status" value="1"/>
</dbReference>
<sequence>MTLFLSQWKKYLTFAALLSSFVNILQLTFPFYMFTIYRNIIISYSPSSLANITAAAGIAVLALLFFSYLRARLLAAAGRDLHQTLQKTVYAGMVKAMVLHPEKAYRGGISDLDTLQNFCSSPGIYALFDVMWAPFYLALIYLFHPVLGLIATLGAFVMAGLSLLQEMLIRKDMGQANQLNMTNQRFVDSFLRNVDVINGMGMAPAVTDRFLHNNDKVMASQTRSSYVAGTIQAAIKPAQIVIQVLIYCFGAYYAMTQGFDVGLMVAGSIIMGRGLAPLMQLMGSWRMARHAWEAFNRIRNVTRAGGQEMAPPMPLPVPAGRIQADGALFVMNGQVLLSQVSFDLSPGQFLGIIGPSGAGKTTLCRLLLGIWPSFGGKVYLDGRDVFASDKQQIGHVIGYLPQEVELFPGTVAENIARLEIPDRKALEKVMDLAQCRDLVESLPDGLDTHLGGMEDMQLSGGQKQKIGLARALYRNPVFLVLDEPSSSLDEASETQLMDTLTQIKTAGKTTCVMVAHKPALLQSMDSILVLRNGQMAMFGPKDAVFARLSDGRAA</sequence>
<dbReference type="InterPro" id="IPR017871">
    <property type="entry name" value="ABC_transporter-like_CS"/>
</dbReference>
<dbReference type="PROSITE" id="PS50893">
    <property type="entry name" value="ABC_TRANSPORTER_2"/>
    <property type="match status" value="1"/>
</dbReference>
<dbReference type="GO" id="GO:0140359">
    <property type="term" value="F:ABC-type transporter activity"/>
    <property type="evidence" value="ECO:0007669"/>
    <property type="project" value="InterPro"/>
</dbReference>
<evidence type="ECO:0000313" key="10">
    <source>
        <dbReference type="EMBL" id="EMS80498.1"/>
    </source>
</evidence>
<dbReference type="PROSITE" id="PS00211">
    <property type="entry name" value="ABC_TRANSPORTER_1"/>
    <property type="match status" value="1"/>
</dbReference>
<keyword evidence="10" id="KW-0378">Hydrolase</keyword>
<evidence type="ECO:0000256" key="4">
    <source>
        <dbReference type="ARBA" id="ARBA00022840"/>
    </source>
</evidence>
<evidence type="ECO:0000256" key="2">
    <source>
        <dbReference type="ARBA" id="ARBA00022692"/>
    </source>
</evidence>
<dbReference type="RefSeq" id="WP_006964758.1">
    <property type="nucleotide sequence ID" value="NZ_APJX01000002.1"/>
</dbReference>
<dbReference type="AlphaFoldDB" id="S0FZD7"/>
<dbReference type="GO" id="GO:0006508">
    <property type="term" value="P:proteolysis"/>
    <property type="evidence" value="ECO:0007669"/>
    <property type="project" value="UniProtKB-KW"/>
</dbReference>
<keyword evidence="3" id="KW-0547">Nucleotide-binding</keyword>
<dbReference type="Gene3D" id="1.20.1560.10">
    <property type="entry name" value="ABC transporter type 1, transmembrane domain"/>
    <property type="match status" value="1"/>
</dbReference>
<dbReference type="InterPro" id="IPR039421">
    <property type="entry name" value="Type_1_exporter"/>
</dbReference>
<dbReference type="SUPFAM" id="SSF52540">
    <property type="entry name" value="P-loop containing nucleoside triphosphate hydrolases"/>
    <property type="match status" value="1"/>
</dbReference>
<comment type="subcellular location">
    <subcellularLocation>
        <location evidence="1">Cell membrane</location>
        <topology evidence="1">Multi-pass membrane protein</topology>
    </subcellularLocation>
</comment>
<dbReference type="InterPro" id="IPR011527">
    <property type="entry name" value="ABC1_TM_dom"/>
</dbReference>
<organism evidence="10 11">
    <name type="scientific">Desulfotignum phosphitoxidans DSM 13687</name>
    <dbReference type="NCBI Taxonomy" id="1286635"/>
    <lineage>
        <taxon>Bacteria</taxon>
        <taxon>Pseudomonadati</taxon>
        <taxon>Thermodesulfobacteriota</taxon>
        <taxon>Desulfobacteria</taxon>
        <taxon>Desulfobacterales</taxon>
        <taxon>Desulfobacteraceae</taxon>
        <taxon>Desulfotignum</taxon>
    </lineage>
</organism>
<feature type="transmembrane region" description="Helical" evidence="7">
    <location>
        <begin position="12"/>
        <end position="37"/>
    </location>
</feature>
<evidence type="ECO:0000256" key="6">
    <source>
        <dbReference type="ARBA" id="ARBA00023136"/>
    </source>
</evidence>
<feature type="transmembrane region" description="Helical" evidence="7">
    <location>
        <begin position="49"/>
        <end position="69"/>
    </location>
</feature>
<keyword evidence="4 10" id="KW-0067">ATP-binding</keyword>
<dbReference type="SUPFAM" id="SSF90123">
    <property type="entry name" value="ABC transporter transmembrane region"/>
    <property type="match status" value="1"/>
</dbReference>
<dbReference type="GO" id="GO:0005524">
    <property type="term" value="F:ATP binding"/>
    <property type="evidence" value="ECO:0007669"/>
    <property type="project" value="UniProtKB-KW"/>
</dbReference>
<dbReference type="GO" id="GO:0016887">
    <property type="term" value="F:ATP hydrolysis activity"/>
    <property type="evidence" value="ECO:0007669"/>
    <property type="project" value="InterPro"/>
</dbReference>
<dbReference type="SMART" id="SM00382">
    <property type="entry name" value="AAA"/>
    <property type="match status" value="1"/>
</dbReference>
<dbReference type="PANTHER" id="PTHR24221:SF248">
    <property type="entry name" value="ABC TRANSPORTER TRANSMEMBRANE REGION"/>
    <property type="match status" value="1"/>
</dbReference>
<feature type="domain" description="ABC transporter" evidence="8">
    <location>
        <begin position="322"/>
        <end position="554"/>
    </location>
</feature>
<evidence type="ECO:0000256" key="1">
    <source>
        <dbReference type="ARBA" id="ARBA00004651"/>
    </source>
</evidence>
<dbReference type="OrthoDB" id="9772049at2"/>
<reference evidence="10 11" key="1">
    <citation type="journal article" date="2013" name="Genome Announc.">
        <title>Draft Genome Sequence of Desulfotignum phosphitoxidans DSM 13687 Strain FiPS-3.</title>
        <authorList>
            <person name="Poehlein A."/>
            <person name="Daniel R."/>
            <person name="Simeonova D.D."/>
        </authorList>
    </citation>
    <scope>NUCLEOTIDE SEQUENCE [LARGE SCALE GENOMIC DNA]</scope>
    <source>
        <strain evidence="10 11">DSM 13687</strain>
    </source>
</reference>
<protein>
    <submittedName>
        <fullName evidence="10">Alkaline protease secretion ATP-binding protein AprD</fullName>
    </submittedName>
</protein>